<name>A7TRC5_VANPO</name>
<dbReference type="FunCoup" id="A7TRC5">
    <property type="interactions" value="77"/>
</dbReference>
<accession>A7TRC5</accession>
<feature type="compositionally biased region" description="Acidic residues" evidence="1">
    <location>
        <begin position="288"/>
        <end position="297"/>
    </location>
</feature>
<gene>
    <name evidence="2" type="ORF">Kpol_1069p16</name>
</gene>
<feature type="compositionally biased region" description="Basic and acidic residues" evidence="1">
    <location>
        <begin position="241"/>
        <end position="250"/>
    </location>
</feature>
<reference evidence="2 3" key="1">
    <citation type="journal article" date="2007" name="Proc. Natl. Acad. Sci. U.S.A.">
        <title>Independent sorting-out of thousands of duplicated gene pairs in two yeast species descended from a whole-genome duplication.</title>
        <authorList>
            <person name="Scannell D.R."/>
            <person name="Frank A.C."/>
            <person name="Conant G.C."/>
            <person name="Byrne K.P."/>
            <person name="Woolfit M."/>
            <person name="Wolfe K.H."/>
        </authorList>
    </citation>
    <scope>NUCLEOTIDE SEQUENCE [LARGE SCALE GENOMIC DNA]</scope>
    <source>
        <strain evidence="3">ATCC 22028 / DSM 70294 / BCRC 21397 / CBS 2163 / NBRC 10782 / NRRL Y-8283 / UCD 57-17</strain>
    </source>
</reference>
<sequence>MENKNNTNTTPSLVGVSVRSINDRNNPDFQDEQEPHVPALTSSTSQALLHKIQHHVNHSFEGDPTYTSVAELNREGALLTDEVDMDTVVNVTSELTIDGEEDDNARQKRLLMLKKKKKNLLSTNNGSTGGSSLVSSPSPVGSNSLVTSTDPIDDQISLMSSSNEESSKQSPDDEDQDASIRNSYGEIIKNDCNRPHLARGDSYQSISKATDENEPVPTERHGRSFQRTASTEYLRSLSRSLSRDPTKKPSNDQNAESASDVRMYSTNNYSISQADLQNAPHIIQQPLLEEEEEDDDSSASMKPRSFKSNARHHRTR</sequence>
<feature type="region of interest" description="Disordered" evidence="1">
    <location>
        <begin position="120"/>
        <end position="178"/>
    </location>
</feature>
<dbReference type="EMBL" id="DS480475">
    <property type="protein sequence ID" value="EDO15193.1"/>
    <property type="molecule type" value="Genomic_DNA"/>
</dbReference>
<evidence type="ECO:0000313" key="2">
    <source>
        <dbReference type="EMBL" id="EDO15193.1"/>
    </source>
</evidence>
<organism evidence="3">
    <name type="scientific">Vanderwaltozyma polyspora (strain ATCC 22028 / DSM 70294 / BCRC 21397 / CBS 2163 / NBRC 10782 / NRRL Y-8283 / UCD 57-17)</name>
    <name type="common">Kluyveromyces polysporus</name>
    <dbReference type="NCBI Taxonomy" id="436907"/>
    <lineage>
        <taxon>Eukaryota</taxon>
        <taxon>Fungi</taxon>
        <taxon>Dikarya</taxon>
        <taxon>Ascomycota</taxon>
        <taxon>Saccharomycotina</taxon>
        <taxon>Saccharomycetes</taxon>
        <taxon>Saccharomycetales</taxon>
        <taxon>Saccharomycetaceae</taxon>
        <taxon>Vanderwaltozyma</taxon>
    </lineage>
</organism>
<feature type="compositionally biased region" description="Low complexity" evidence="1">
    <location>
        <begin position="120"/>
        <end position="145"/>
    </location>
</feature>
<dbReference type="HOGENOM" id="CLU_060982_0_0_1"/>
<dbReference type="KEGG" id="vpo:Kpol_1069p16"/>
<dbReference type="eggNOG" id="ENOG502S0IJ">
    <property type="taxonomic scope" value="Eukaryota"/>
</dbReference>
<dbReference type="GeneID" id="5543244"/>
<dbReference type="OMA" id="DARMYST"/>
<evidence type="ECO:0000256" key="1">
    <source>
        <dbReference type="SAM" id="MobiDB-lite"/>
    </source>
</evidence>
<keyword evidence="3" id="KW-1185">Reference proteome</keyword>
<dbReference type="OrthoDB" id="4068767at2759"/>
<dbReference type="RefSeq" id="XP_001643051.1">
    <property type="nucleotide sequence ID" value="XM_001643001.1"/>
</dbReference>
<feature type="compositionally biased region" description="Polar residues" evidence="1">
    <location>
        <begin position="1"/>
        <end position="12"/>
    </location>
</feature>
<dbReference type="PhylomeDB" id="A7TRC5"/>
<proteinExistence type="predicted"/>
<dbReference type="AlphaFoldDB" id="A7TRC5"/>
<dbReference type="InParanoid" id="A7TRC5"/>
<dbReference type="Proteomes" id="UP000000267">
    <property type="component" value="Unassembled WGS sequence"/>
</dbReference>
<feature type="region of interest" description="Disordered" evidence="1">
    <location>
        <begin position="191"/>
        <end position="316"/>
    </location>
</feature>
<feature type="compositionally biased region" description="Polar residues" evidence="1">
    <location>
        <begin position="264"/>
        <end position="276"/>
    </location>
</feature>
<protein>
    <submittedName>
        <fullName evidence="2">Uncharacterized protein</fullName>
    </submittedName>
</protein>
<evidence type="ECO:0000313" key="3">
    <source>
        <dbReference type="Proteomes" id="UP000000267"/>
    </source>
</evidence>
<feature type="region of interest" description="Disordered" evidence="1">
    <location>
        <begin position="1"/>
        <end position="35"/>
    </location>
</feature>